<keyword evidence="10" id="KW-1185">Reference proteome</keyword>
<dbReference type="Gene3D" id="3.30.40.10">
    <property type="entry name" value="Zinc/RING finger domain, C3HC4 (zinc finger)"/>
    <property type="match status" value="1"/>
</dbReference>
<accession>A0A2A9NWW4</accession>
<dbReference type="OrthoDB" id="302966at2759"/>
<proteinExistence type="predicted"/>
<dbReference type="STRING" id="703135.A0A2A9NWW4"/>
<dbReference type="GO" id="GO:0000976">
    <property type="term" value="F:transcription cis-regulatory region binding"/>
    <property type="evidence" value="ECO:0007669"/>
    <property type="project" value="TreeGrafter"/>
</dbReference>
<dbReference type="EMBL" id="KZ301980">
    <property type="protein sequence ID" value="PFH52336.1"/>
    <property type="molecule type" value="Genomic_DNA"/>
</dbReference>
<evidence type="ECO:0000256" key="6">
    <source>
        <dbReference type="PROSITE-ProRule" id="PRU00175"/>
    </source>
</evidence>
<dbReference type="PROSITE" id="PS00518">
    <property type="entry name" value="ZF_RING_1"/>
    <property type="match status" value="1"/>
</dbReference>
<name>A0A2A9NWW4_9AGAR</name>
<keyword evidence="5" id="KW-0862">Zinc</keyword>
<dbReference type="InterPro" id="IPR013083">
    <property type="entry name" value="Znf_RING/FYVE/PHD"/>
</dbReference>
<feature type="compositionally biased region" description="Polar residues" evidence="7">
    <location>
        <begin position="604"/>
        <end position="615"/>
    </location>
</feature>
<evidence type="ECO:0000259" key="8">
    <source>
        <dbReference type="PROSITE" id="PS50089"/>
    </source>
</evidence>
<feature type="region of interest" description="Disordered" evidence="7">
    <location>
        <begin position="379"/>
        <end position="413"/>
    </location>
</feature>
<dbReference type="InterPro" id="IPR018957">
    <property type="entry name" value="Znf_C3HC4_RING-type"/>
</dbReference>
<evidence type="ECO:0000313" key="9">
    <source>
        <dbReference type="EMBL" id="PFH52336.1"/>
    </source>
</evidence>
<dbReference type="GO" id="GO:0005737">
    <property type="term" value="C:cytoplasm"/>
    <property type="evidence" value="ECO:0007669"/>
    <property type="project" value="UniProtKB-SubCell"/>
</dbReference>
<evidence type="ECO:0000256" key="7">
    <source>
        <dbReference type="SAM" id="MobiDB-lite"/>
    </source>
</evidence>
<evidence type="ECO:0000313" key="10">
    <source>
        <dbReference type="Proteomes" id="UP000242287"/>
    </source>
</evidence>
<dbReference type="PROSITE" id="PS50089">
    <property type="entry name" value="ZF_RING_2"/>
    <property type="match status" value="1"/>
</dbReference>
<dbReference type="AlphaFoldDB" id="A0A2A9NWW4"/>
<keyword evidence="2" id="KW-0963">Cytoplasm</keyword>
<feature type="region of interest" description="Disordered" evidence="7">
    <location>
        <begin position="511"/>
        <end position="558"/>
    </location>
</feature>
<dbReference type="SUPFAM" id="SSF57850">
    <property type="entry name" value="RING/U-box"/>
    <property type="match status" value="1"/>
</dbReference>
<feature type="compositionally biased region" description="Basic and acidic residues" evidence="7">
    <location>
        <begin position="517"/>
        <end position="538"/>
    </location>
</feature>
<evidence type="ECO:0000256" key="4">
    <source>
        <dbReference type="ARBA" id="ARBA00022771"/>
    </source>
</evidence>
<evidence type="ECO:0000256" key="1">
    <source>
        <dbReference type="ARBA" id="ARBA00004496"/>
    </source>
</evidence>
<feature type="region of interest" description="Disordered" evidence="7">
    <location>
        <begin position="30"/>
        <end position="50"/>
    </location>
</feature>
<feature type="region of interest" description="Disordered" evidence="7">
    <location>
        <begin position="600"/>
        <end position="621"/>
    </location>
</feature>
<evidence type="ECO:0000256" key="5">
    <source>
        <dbReference type="ARBA" id="ARBA00022833"/>
    </source>
</evidence>
<dbReference type="GO" id="GO:0045944">
    <property type="term" value="P:positive regulation of transcription by RNA polymerase II"/>
    <property type="evidence" value="ECO:0007669"/>
    <property type="project" value="TreeGrafter"/>
</dbReference>
<dbReference type="GO" id="GO:0008270">
    <property type="term" value="F:zinc ion binding"/>
    <property type="evidence" value="ECO:0007669"/>
    <property type="project" value="UniProtKB-KW"/>
</dbReference>
<dbReference type="PANTHER" id="PTHR12983">
    <property type="entry name" value="RING FINGER 10 FAMILY MEMBER"/>
    <property type="match status" value="1"/>
</dbReference>
<dbReference type="Pfam" id="PF00097">
    <property type="entry name" value="zf-C3HC4"/>
    <property type="match status" value="1"/>
</dbReference>
<sequence>MSGASPSANTLKRSKMASSQETNLNHLLNFTLPPRQSRPLTNLPRRSRKTGNIHGVWNKERFVNAQYRFVMNPTGDYTVHFADPDMHKYSWMVFSYFQWHDIMQVIVPRASALAHAVATGDTPAQDGGIISCPICLSVPTAPRMTKCGHVYCYPCILRHLSMSDNKWARCPICFDSVTVRQLKCVKWFEGPVLEDNQSEQPLLSLASTNPDTLHITPRPGSTMRMRLMQRPQLTTLALPRSHTWPSDLLPSQQAPFHFLPDIFAFSKFMLATPAHLISDLTQELNDLAAERRVLAGMTDTLSVSFIDGADQMIRQEIAKVAALDTPHLRERIEKTKRDQLEIERRFAIESHRSLNESRPLVDEVPEEFLALKLRGTSIPAQSDHSAKGASNSLPGPRSVPRQRKNLNPPPPSTSTYYFYQADSGLPIFLHPLDIKILLSNFNSYSAFPDNILIRIEAYSEGTVNDDLRKRCKYLAHMPEGADVVFIEADLQGVVGEEGLKNFEHALKMRSARRKEKVRKDDRAKARAEEREREKERRNAVGWRSSEPSRISPDDPLHSENVEGVIESLSQLTPYSSAQNQQQYSQQTVGAWGNRSFASALHSPAPQTRTASQRAGASTDGREVDDAWDIDIAWHELERTLHTGGRKKRNAKLLVLGSGGSGHGRRH</sequence>
<feature type="domain" description="RING-type" evidence="8">
    <location>
        <begin position="132"/>
        <end position="173"/>
    </location>
</feature>
<dbReference type="PANTHER" id="PTHR12983:SF9">
    <property type="entry name" value="E3 UBIQUITIN-PROTEIN LIGASE RNF10"/>
    <property type="match status" value="1"/>
</dbReference>
<evidence type="ECO:0000256" key="2">
    <source>
        <dbReference type="ARBA" id="ARBA00022490"/>
    </source>
</evidence>
<organism evidence="9 10">
    <name type="scientific">Amanita thiersii Skay4041</name>
    <dbReference type="NCBI Taxonomy" id="703135"/>
    <lineage>
        <taxon>Eukaryota</taxon>
        <taxon>Fungi</taxon>
        <taxon>Dikarya</taxon>
        <taxon>Basidiomycota</taxon>
        <taxon>Agaricomycotina</taxon>
        <taxon>Agaricomycetes</taxon>
        <taxon>Agaricomycetidae</taxon>
        <taxon>Agaricales</taxon>
        <taxon>Pluteineae</taxon>
        <taxon>Amanitaceae</taxon>
        <taxon>Amanita</taxon>
    </lineage>
</organism>
<protein>
    <recommendedName>
        <fullName evidence="8">RING-type domain-containing protein</fullName>
    </recommendedName>
</protein>
<dbReference type="InterPro" id="IPR039739">
    <property type="entry name" value="MAG2/RNF10"/>
</dbReference>
<evidence type="ECO:0000256" key="3">
    <source>
        <dbReference type="ARBA" id="ARBA00022723"/>
    </source>
</evidence>
<dbReference type="InterPro" id="IPR001841">
    <property type="entry name" value="Znf_RING"/>
</dbReference>
<reference evidence="9 10" key="1">
    <citation type="submission" date="2014-02" db="EMBL/GenBank/DDBJ databases">
        <title>Transposable element dynamics among asymbiotic and ectomycorrhizal Amanita fungi.</title>
        <authorList>
            <consortium name="DOE Joint Genome Institute"/>
            <person name="Hess J."/>
            <person name="Skrede I."/>
            <person name="Wolfe B."/>
            <person name="LaButti K."/>
            <person name="Ohm R.A."/>
            <person name="Grigoriev I.V."/>
            <person name="Pringle A."/>
        </authorList>
    </citation>
    <scope>NUCLEOTIDE SEQUENCE [LARGE SCALE GENOMIC DNA]</scope>
    <source>
        <strain evidence="9 10">SKay4041</strain>
    </source>
</reference>
<feature type="compositionally biased region" description="Polar residues" evidence="7">
    <location>
        <begin position="379"/>
        <end position="393"/>
    </location>
</feature>
<comment type="subcellular location">
    <subcellularLocation>
        <location evidence="1">Cytoplasm</location>
    </subcellularLocation>
</comment>
<dbReference type="InterPro" id="IPR017907">
    <property type="entry name" value="Znf_RING_CS"/>
</dbReference>
<dbReference type="SMART" id="SM00184">
    <property type="entry name" value="RING"/>
    <property type="match status" value="1"/>
</dbReference>
<keyword evidence="3" id="KW-0479">Metal-binding</keyword>
<gene>
    <name evidence="9" type="ORF">AMATHDRAFT_140553</name>
</gene>
<dbReference type="CDD" id="cd16536">
    <property type="entry name" value="RING-HC_RNF10"/>
    <property type="match status" value="1"/>
</dbReference>
<keyword evidence="4 6" id="KW-0863">Zinc-finger</keyword>
<dbReference type="Proteomes" id="UP000242287">
    <property type="component" value="Unassembled WGS sequence"/>
</dbReference>